<comment type="caution">
    <text evidence="1">The sequence shown here is derived from an EMBL/GenBank/DDBJ whole genome shotgun (WGS) entry which is preliminary data.</text>
</comment>
<feature type="non-terminal residue" evidence="1">
    <location>
        <position position="97"/>
    </location>
</feature>
<proteinExistence type="predicted"/>
<gene>
    <name evidence="1" type="ORF">OFN31_29405</name>
</gene>
<accession>A0AAP3A3W9</accession>
<evidence type="ECO:0000313" key="2">
    <source>
        <dbReference type="Proteomes" id="UP001208624"/>
    </source>
</evidence>
<sequence>VQISRLGADNNIVINQDTGEYLGGTSVVTYKKVDSTQFIKLFTQNIKLAFELTQAGQKALYVLFWVVQQEGQNKDQVLLDQFTLEEFLNIHPELKMS</sequence>
<dbReference type="EMBL" id="JAOVKC010000788">
    <property type="protein sequence ID" value="MCV5625761.1"/>
    <property type="molecule type" value="Genomic_DNA"/>
</dbReference>
<name>A0AAP3A3W9_ECOLX</name>
<organism evidence="1 2">
    <name type="scientific">Escherichia coli</name>
    <dbReference type="NCBI Taxonomy" id="562"/>
    <lineage>
        <taxon>Bacteria</taxon>
        <taxon>Pseudomonadati</taxon>
        <taxon>Pseudomonadota</taxon>
        <taxon>Gammaproteobacteria</taxon>
        <taxon>Enterobacterales</taxon>
        <taxon>Enterobacteriaceae</taxon>
        <taxon>Escherichia</taxon>
    </lineage>
</organism>
<feature type="non-terminal residue" evidence="1">
    <location>
        <position position="1"/>
    </location>
</feature>
<protein>
    <submittedName>
        <fullName evidence="1">Uncharacterized protein</fullName>
    </submittedName>
</protein>
<evidence type="ECO:0000313" key="1">
    <source>
        <dbReference type="EMBL" id="MCV5625761.1"/>
    </source>
</evidence>
<reference evidence="1" key="1">
    <citation type="submission" date="2023-06" db="EMBL/GenBank/DDBJ databases">
        <title>Deciphering the underlying mechanisms mediating the transmission of blaNDM gene from human to animals in China.</title>
        <authorList>
            <person name="Chen K."/>
            <person name="Chen S."/>
        </authorList>
    </citation>
    <scope>NUCLEOTIDE SEQUENCE</scope>
    <source>
        <strain evidence="1">1199</strain>
    </source>
</reference>
<dbReference type="AlphaFoldDB" id="A0AAP3A3W9"/>
<dbReference type="Proteomes" id="UP001208624">
    <property type="component" value="Unassembled WGS sequence"/>
</dbReference>